<organism evidence="7 8">
    <name type="scientific">Falsiruegeria mediterranea M17</name>
    <dbReference type="NCBI Taxonomy" id="1200281"/>
    <lineage>
        <taxon>Bacteria</taxon>
        <taxon>Pseudomonadati</taxon>
        <taxon>Pseudomonadota</taxon>
        <taxon>Alphaproteobacteria</taxon>
        <taxon>Rhodobacterales</taxon>
        <taxon>Roseobacteraceae</taxon>
        <taxon>Falsiruegeria</taxon>
    </lineage>
</organism>
<comment type="subcellular location">
    <subcellularLocation>
        <location evidence="6">Cytoplasm</location>
    </subcellularLocation>
</comment>
<proteinExistence type="inferred from homology"/>
<keyword evidence="8" id="KW-1185">Reference proteome</keyword>
<evidence type="ECO:0000313" key="8">
    <source>
        <dbReference type="Proteomes" id="UP000244898"/>
    </source>
</evidence>
<feature type="binding site" evidence="6">
    <location>
        <position position="140"/>
    </location>
    <ligand>
        <name>S-adenosyl-L-methionine</name>
        <dbReference type="ChEBI" id="CHEBI:59789"/>
    </ligand>
</feature>
<dbReference type="Proteomes" id="UP000244898">
    <property type="component" value="Unassembled WGS sequence"/>
</dbReference>
<accession>A0A2R8C3L1</accession>
<dbReference type="Pfam" id="PF02527">
    <property type="entry name" value="GidB"/>
    <property type="match status" value="1"/>
</dbReference>
<name>A0A2R8C3L1_9RHOB</name>
<dbReference type="NCBIfam" id="TIGR00138">
    <property type="entry name" value="rsmG_gidB"/>
    <property type="match status" value="1"/>
</dbReference>
<evidence type="ECO:0000256" key="5">
    <source>
        <dbReference type="ARBA" id="ARBA00022691"/>
    </source>
</evidence>
<protein>
    <recommendedName>
        <fullName evidence="6">Ribosomal RNA small subunit methyltransferase G</fullName>
        <ecNumber evidence="6">2.1.1.170</ecNumber>
    </recommendedName>
    <alternativeName>
        <fullName evidence="6">16S rRNA 7-methylguanosine methyltransferase</fullName>
        <shortName evidence="6">16S rRNA m7G methyltransferase</shortName>
    </alternativeName>
</protein>
<comment type="function">
    <text evidence="6">Specifically methylates the N7 position of guanine in position 527 of 16S rRNA.</text>
</comment>
<comment type="catalytic activity">
    <reaction evidence="6">
        <text>guanosine(527) in 16S rRNA + S-adenosyl-L-methionine = N(7)-methylguanosine(527) in 16S rRNA + S-adenosyl-L-homocysteine</text>
        <dbReference type="Rhea" id="RHEA:42732"/>
        <dbReference type="Rhea" id="RHEA-COMP:10209"/>
        <dbReference type="Rhea" id="RHEA-COMP:10210"/>
        <dbReference type="ChEBI" id="CHEBI:57856"/>
        <dbReference type="ChEBI" id="CHEBI:59789"/>
        <dbReference type="ChEBI" id="CHEBI:74269"/>
        <dbReference type="ChEBI" id="CHEBI:74480"/>
        <dbReference type="EC" id="2.1.1.170"/>
    </reaction>
</comment>
<gene>
    <name evidence="6 7" type="primary">rsmG</name>
    <name evidence="7" type="ORF">TRM7615_00497</name>
</gene>
<evidence type="ECO:0000256" key="3">
    <source>
        <dbReference type="ARBA" id="ARBA00022603"/>
    </source>
</evidence>
<dbReference type="GO" id="GO:0005829">
    <property type="term" value="C:cytosol"/>
    <property type="evidence" value="ECO:0007669"/>
    <property type="project" value="TreeGrafter"/>
</dbReference>
<keyword evidence="2 6" id="KW-0698">rRNA processing</keyword>
<dbReference type="PANTHER" id="PTHR31760">
    <property type="entry name" value="S-ADENOSYL-L-METHIONINE-DEPENDENT METHYLTRANSFERASES SUPERFAMILY PROTEIN"/>
    <property type="match status" value="1"/>
</dbReference>
<dbReference type="InterPro" id="IPR029063">
    <property type="entry name" value="SAM-dependent_MTases_sf"/>
</dbReference>
<dbReference type="PIRSF" id="PIRSF003078">
    <property type="entry name" value="GidB"/>
    <property type="match status" value="1"/>
</dbReference>
<reference evidence="8" key="1">
    <citation type="submission" date="2018-03" db="EMBL/GenBank/DDBJ databases">
        <authorList>
            <person name="Rodrigo-Torres L."/>
            <person name="Arahal R. D."/>
            <person name="Lucena T."/>
        </authorList>
    </citation>
    <scope>NUCLEOTIDE SEQUENCE [LARGE SCALE GENOMIC DNA]</scope>
    <source>
        <strain evidence="8">CECT 7615</strain>
    </source>
</reference>
<comment type="similarity">
    <text evidence="6">Belongs to the methyltransferase superfamily. RNA methyltransferase RsmG family.</text>
</comment>
<evidence type="ECO:0000256" key="4">
    <source>
        <dbReference type="ARBA" id="ARBA00022679"/>
    </source>
</evidence>
<dbReference type="InterPro" id="IPR003682">
    <property type="entry name" value="rRNA_ssu_MeTfrase_G"/>
</dbReference>
<dbReference type="AlphaFoldDB" id="A0A2R8C3L1"/>
<comment type="caution">
    <text evidence="6">Lacks conserved residue(s) required for the propagation of feature annotation.</text>
</comment>
<dbReference type="OrthoDB" id="9808773at2"/>
<feature type="binding site" evidence="6">
    <location>
        <begin position="126"/>
        <end position="127"/>
    </location>
    <ligand>
        <name>S-adenosyl-L-methionine</name>
        <dbReference type="ChEBI" id="CHEBI:59789"/>
    </ligand>
</feature>
<keyword evidence="5 6" id="KW-0949">S-adenosyl-L-methionine</keyword>
<dbReference type="Gene3D" id="3.40.50.150">
    <property type="entry name" value="Vaccinia Virus protein VP39"/>
    <property type="match status" value="1"/>
</dbReference>
<evidence type="ECO:0000256" key="1">
    <source>
        <dbReference type="ARBA" id="ARBA00022490"/>
    </source>
</evidence>
<keyword evidence="1 6" id="KW-0963">Cytoplasm</keyword>
<evidence type="ECO:0000313" key="7">
    <source>
        <dbReference type="EMBL" id="SPJ27018.1"/>
    </source>
</evidence>
<dbReference type="EC" id="2.1.1.170" evidence="6"/>
<feature type="binding site" evidence="6">
    <location>
        <position position="72"/>
    </location>
    <ligand>
        <name>S-adenosyl-L-methionine</name>
        <dbReference type="ChEBI" id="CHEBI:59789"/>
    </ligand>
</feature>
<dbReference type="HAMAP" id="MF_00074">
    <property type="entry name" value="16SrRNA_methyltr_G"/>
    <property type="match status" value="1"/>
</dbReference>
<keyword evidence="4 6" id="KW-0808">Transferase</keyword>
<evidence type="ECO:0000256" key="6">
    <source>
        <dbReference type="HAMAP-Rule" id="MF_00074"/>
    </source>
</evidence>
<dbReference type="SUPFAM" id="SSF53335">
    <property type="entry name" value="S-adenosyl-L-methionine-dependent methyltransferases"/>
    <property type="match status" value="1"/>
</dbReference>
<dbReference type="EMBL" id="ONZG01000001">
    <property type="protein sequence ID" value="SPJ27018.1"/>
    <property type="molecule type" value="Genomic_DNA"/>
</dbReference>
<sequence>MNRADFEPVSGISVSRETFSNLERYVDLVRKWNPTINIVSRKSLDDIWNRHIVDSVQAFTCLKCTGSWVDIGSGGGFPGAVVGILARELSPNCQVTLIESDQRKSAFLRNVSRETSSGFRVIAKRIEDVEPQYADVISARALADLSTLLEFCERHLKSSGSAVFPKGVTWKKEVEAAQREWKFELDPITSVTEPQAVILKIKGIERA</sequence>
<evidence type="ECO:0000256" key="2">
    <source>
        <dbReference type="ARBA" id="ARBA00022552"/>
    </source>
</evidence>
<feature type="binding site" evidence="6">
    <location>
        <position position="77"/>
    </location>
    <ligand>
        <name>S-adenosyl-L-methionine</name>
        <dbReference type="ChEBI" id="CHEBI:59789"/>
    </ligand>
</feature>
<dbReference type="PANTHER" id="PTHR31760:SF0">
    <property type="entry name" value="S-ADENOSYL-L-METHIONINE-DEPENDENT METHYLTRANSFERASES SUPERFAMILY PROTEIN"/>
    <property type="match status" value="1"/>
</dbReference>
<keyword evidence="3 6" id="KW-0489">Methyltransferase</keyword>
<dbReference type="RefSeq" id="WP_108785301.1">
    <property type="nucleotide sequence ID" value="NZ_ONZG01000001.1"/>
</dbReference>
<dbReference type="GO" id="GO:0070043">
    <property type="term" value="F:rRNA (guanine-N7-)-methyltransferase activity"/>
    <property type="evidence" value="ECO:0007669"/>
    <property type="project" value="UniProtKB-UniRule"/>
</dbReference>